<protein>
    <submittedName>
        <fullName evidence="8">Octaprenyl-diphosphate synthase / Dimethylallyltransferase / Geranyltranstransferase (Farnesyldiphosphate synthase) / Geranylgeranyl pyrophosphate synthetase</fullName>
        <ecNumber evidence="8">2.5.1.-</ecNumber>
        <ecNumber evidence="8">2.5.1.1</ecNumber>
        <ecNumber evidence="8">2.5.1.10</ecNumber>
        <ecNumber evidence="8">2.5.1.29</ecNumber>
    </submittedName>
</protein>
<evidence type="ECO:0000256" key="6">
    <source>
        <dbReference type="ARBA" id="ARBA00023229"/>
    </source>
</evidence>
<sequence>MSDSNLRFYQEICTAFEGYLVANKPTLQNFDPPFDPSFKFETAFWEMLLNGGKRFRPKLLLAVVCAFVRSPQRVKRAFPIALALEVLHTYSLIHDDLPCMDNSPLRRGHPTLHTTYNETTATLVGDGLNTYAFELIACSKLPSPLKVCLVATLAQCGGVRGMVLGQALDCHFEGQELWRAQLEELHILKTGKLIAASLKMGALISKEFSKTPARLAQTLFDLGLLMGLFFQVRDDIIDATQSPEQSGKSTQADGLKNTYVHLLGLNGAQGYLATLQAQLLERLEILPPALKGYLTHLLESLA</sequence>
<dbReference type="InterPro" id="IPR033749">
    <property type="entry name" value="Polyprenyl_synt_CS"/>
</dbReference>
<comment type="cofactor">
    <cofactor evidence="1">
        <name>Mg(2+)</name>
        <dbReference type="ChEBI" id="CHEBI:18420"/>
    </cofactor>
</comment>
<keyword evidence="5" id="KW-0460">Magnesium</keyword>
<evidence type="ECO:0000256" key="2">
    <source>
        <dbReference type="ARBA" id="ARBA00006706"/>
    </source>
</evidence>
<dbReference type="InterPro" id="IPR008949">
    <property type="entry name" value="Isoprenoid_synthase_dom_sf"/>
</dbReference>
<dbReference type="EC" id="2.5.1.-" evidence="8"/>
<reference evidence="9" key="1">
    <citation type="submission" date="2014-12" db="EMBL/GenBank/DDBJ databases">
        <authorList>
            <person name="Jaenicke S."/>
        </authorList>
    </citation>
    <scope>NUCLEOTIDE SEQUENCE [LARGE SCALE GENOMIC DNA]</scope>
</reference>
<dbReference type="GO" id="GO:0004161">
    <property type="term" value="F:dimethylallyltranstransferase activity"/>
    <property type="evidence" value="ECO:0007669"/>
    <property type="project" value="UniProtKB-EC"/>
</dbReference>
<name>A0A0K2Y2Z6_9HELI</name>
<dbReference type="AlphaFoldDB" id="A0A0K2Y2Z6"/>
<dbReference type="Pfam" id="PF00348">
    <property type="entry name" value="polyprenyl_synt"/>
    <property type="match status" value="1"/>
</dbReference>
<dbReference type="GO" id="GO:0004311">
    <property type="term" value="F:geranylgeranyl diphosphate synthase activity"/>
    <property type="evidence" value="ECO:0007669"/>
    <property type="project" value="UniProtKB-EC"/>
</dbReference>
<comment type="similarity">
    <text evidence="2 7">Belongs to the FPP/GGPP synthase family.</text>
</comment>
<dbReference type="EMBL" id="CDMG01000002">
    <property type="protein sequence ID" value="CRF52214.1"/>
    <property type="molecule type" value="Genomic_DNA"/>
</dbReference>
<accession>A0A0K2Y2Z6</accession>
<dbReference type="SFLD" id="SFLDS00005">
    <property type="entry name" value="Isoprenoid_Synthase_Type_I"/>
    <property type="match status" value="1"/>
</dbReference>
<dbReference type="EC" id="2.5.1.29" evidence="8"/>
<dbReference type="SFLD" id="SFLDG01017">
    <property type="entry name" value="Polyprenyl_Transferase_Like"/>
    <property type="match status" value="1"/>
</dbReference>
<dbReference type="SUPFAM" id="SSF48576">
    <property type="entry name" value="Terpenoid synthases"/>
    <property type="match status" value="1"/>
</dbReference>
<dbReference type="RefSeq" id="WP_053945037.1">
    <property type="nucleotide sequence ID" value="NZ_CDMG01000002.1"/>
</dbReference>
<dbReference type="FunFam" id="1.10.600.10:FF:000001">
    <property type="entry name" value="Geranylgeranyl diphosphate synthase"/>
    <property type="match status" value="1"/>
</dbReference>
<dbReference type="EC" id="2.5.1.1" evidence="8"/>
<dbReference type="Proteomes" id="UP000043437">
    <property type="component" value="Unassembled WGS sequence"/>
</dbReference>
<dbReference type="GO" id="GO:0046872">
    <property type="term" value="F:metal ion binding"/>
    <property type="evidence" value="ECO:0007669"/>
    <property type="project" value="UniProtKB-KW"/>
</dbReference>
<dbReference type="PROSITE" id="PS00444">
    <property type="entry name" value="POLYPRENYL_SYNTHASE_2"/>
    <property type="match status" value="1"/>
</dbReference>
<dbReference type="CDD" id="cd00685">
    <property type="entry name" value="Trans_IPPS_HT"/>
    <property type="match status" value="1"/>
</dbReference>
<dbReference type="PROSITE" id="PS00723">
    <property type="entry name" value="POLYPRENYL_SYNTHASE_1"/>
    <property type="match status" value="1"/>
</dbReference>
<evidence type="ECO:0000256" key="7">
    <source>
        <dbReference type="RuleBase" id="RU004466"/>
    </source>
</evidence>
<gene>
    <name evidence="8" type="ORF">HAL07_03400</name>
</gene>
<dbReference type="Gene3D" id="1.10.600.10">
    <property type="entry name" value="Farnesyl Diphosphate Synthase"/>
    <property type="match status" value="1"/>
</dbReference>
<dbReference type="PANTHER" id="PTHR43281:SF1">
    <property type="entry name" value="FARNESYL DIPHOSPHATE SYNTHASE"/>
    <property type="match status" value="1"/>
</dbReference>
<dbReference type="GO" id="GO:0004337">
    <property type="term" value="F:(2E,6E)-farnesyl diphosphate synthase activity"/>
    <property type="evidence" value="ECO:0007669"/>
    <property type="project" value="UniProtKB-EC"/>
</dbReference>
<evidence type="ECO:0000256" key="1">
    <source>
        <dbReference type="ARBA" id="ARBA00001946"/>
    </source>
</evidence>
<keyword evidence="6" id="KW-0414">Isoprene biosynthesis</keyword>
<evidence type="ECO:0000256" key="3">
    <source>
        <dbReference type="ARBA" id="ARBA00022679"/>
    </source>
</evidence>
<evidence type="ECO:0000313" key="9">
    <source>
        <dbReference type="Proteomes" id="UP000043437"/>
    </source>
</evidence>
<proteinExistence type="inferred from homology"/>
<evidence type="ECO:0000313" key="8">
    <source>
        <dbReference type="EMBL" id="CRF52214.1"/>
    </source>
</evidence>
<dbReference type="EC" id="2.5.1.10" evidence="8"/>
<evidence type="ECO:0000256" key="5">
    <source>
        <dbReference type="ARBA" id="ARBA00022842"/>
    </source>
</evidence>
<evidence type="ECO:0000256" key="4">
    <source>
        <dbReference type="ARBA" id="ARBA00022723"/>
    </source>
</evidence>
<dbReference type="GeneID" id="82131367"/>
<dbReference type="GO" id="GO:0016114">
    <property type="term" value="P:terpenoid biosynthetic process"/>
    <property type="evidence" value="ECO:0007669"/>
    <property type="project" value="UniProtKB-ARBA"/>
</dbReference>
<dbReference type="InterPro" id="IPR000092">
    <property type="entry name" value="Polyprenyl_synt"/>
</dbReference>
<keyword evidence="3 7" id="KW-0808">Transferase</keyword>
<dbReference type="PANTHER" id="PTHR43281">
    <property type="entry name" value="FARNESYL DIPHOSPHATE SYNTHASE"/>
    <property type="match status" value="1"/>
</dbReference>
<organism evidence="8 9">
    <name type="scientific">Helicobacter ailurogastricus</name>
    <dbReference type="NCBI Taxonomy" id="1578720"/>
    <lineage>
        <taxon>Bacteria</taxon>
        <taxon>Pseudomonadati</taxon>
        <taxon>Campylobacterota</taxon>
        <taxon>Epsilonproteobacteria</taxon>
        <taxon>Campylobacterales</taxon>
        <taxon>Helicobacteraceae</taxon>
        <taxon>Helicobacter</taxon>
    </lineage>
</organism>
<keyword evidence="4" id="KW-0479">Metal-binding</keyword>